<dbReference type="InterPro" id="IPR022687">
    <property type="entry name" value="HTH_DTXR"/>
</dbReference>
<dbReference type="GO" id="GO:0003677">
    <property type="term" value="F:DNA binding"/>
    <property type="evidence" value="ECO:0007669"/>
    <property type="project" value="UniProtKB-KW"/>
</dbReference>
<dbReference type="PROSITE" id="PS50944">
    <property type="entry name" value="HTH_DTXR"/>
    <property type="match status" value="1"/>
</dbReference>
<evidence type="ECO:0000256" key="10">
    <source>
        <dbReference type="ARBA" id="ARBA00023159"/>
    </source>
</evidence>
<dbReference type="SMART" id="SM00529">
    <property type="entry name" value="HTH_DTXR"/>
    <property type="match status" value="1"/>
</dbReference>
<organism evidence="16 17">
    <name type="scientific">Coraliomargarita sinensis</name>
    <dbReference type="NCBI Taxonomy" id="2174842"/>
    <lineage>
        <taxon>Bacteria</taxon>
        <taxon>Pseudomonadati</taxon>
        <taxon>Verrucomicrobiota</taxon>
        <taxon>Opitutia</taxon>
        <taxon>Puniceicoccales</taxon>
        <taxon>Coraliomargaritaceae</taxon>
        <taxon>Coraliomargarita</taxon>
    </lineage>
</organism>
<dbReference type="GO" id="GO:0003700">
    <property type="term" value="F:DNA-binding transcription factor activity"/>
    <property type="evidence" value="ECO:0007669"/>
    <property type="project" value="InterPro"/>
</dbReference>
<dbReference type="AlphaFoldDB" id="A0A317ZDG6"/>
<keyword evidence="10" id="KW-0010">Activator</keyword>
<dbReference type="SUPFAM" id="SSF50037">
    <property type="entry name" value="C-terminal domain of transcriptional repressors"/>
    <property type="match status" value="1"/>
</dbReference>
<dbReference type="InterPro" id="IPR008988">
    <property type="entry name" value="Transcriptional_repressor_C"/>
</dbReference>
<dbReference type="Pfam" id="PF02742">
    <property type="entry name" value="Fe_dep_repr_C"/>
    <property type="match status" value="1"/>
</dbReference>
<evidence type="ECO:0000256" key="3">
    <source>
        <dbReference type="ARBA" id="ARBA00011738"/>
    </source>
</evidence>
<evidence type="ECO:0000256" key="2">
    <source>
        <dbReference type="ARBA" id="ARBA00007871"/>
    </source>
</evidence>
<comment type="caution">
    <text evidence="16">The sequence shown here is derived from an EMBL/GenBank/DDBJ whole genome shotgun (WGS) entry which is preliminary data.</text>
</comment>
<dbReference type="PANTHER" id="PTHR33238:SF11">
    <property type="entry name" value="TRANSCRIPTIONAL REGULATOR MNTR"/>
    <property type="match status" value="1"/>
</dbReference>
<name>A0A317ZDG6_9BACT</name>
<evidence type="ECO:0000256" key="6">
    <source>
        <dbReference type="ARBA" id="ARBA00022491"/>
    </source>
</evidence>
<dbReference type="InterPro" id="IPR038157">
    <property type="entry name" value="FeoA_core_dom"/>
</dbReference>
<dbReference type="GO" id="GO:0005737">
    <property type="term" value="C:cytoplasm"/>
    <property type="evidence" value="ECO:0007669"/>
    <property type="project" value="UniProtKB-SubCell"/>
</dbReference>
<reference evidence="16 17" key="1">
    <citation type="submission" date="2018-05" db="EMBL/GenBank/DDBJ databases">
        <title>Coraliomargarita sinensis sp. nov., isolated from a marine solar saltern.</title>
        <authorList>
            <person name="Zhou L.Y."/>
        </authorList>
    </citation>
    <scope>NUCLEOTIDE SEQUENCE [LARGE SCALE GENOMIC DNA]</scope>
    <source>
        <strain evidence="16 17">WN38</strain>
    </source>
</reference>
<dbReference type="GO" id="GO:0046914">
    <property type="term" value="F:transition metal ion binding"/>
    <property type="evidence" value="ECO:0007669"/>
    <property type="project" value="InterPro"/>
</dbReference>
<dbReference type="SUPFAM" id="SSF47979">
    <property type="entry name" value="Iron-dependent repressor protein, dimerization domain"/>
    <property type="match status" value="1"/>
</dbReference>
<keyword evidence="9" id="KW-0238">DNA-binding</keyword>
<evidence type="ECO:0000259" key="15">
    <source>
        <dbReference type="PROSITE" id="PS50944"/>
    </source>
</evidence>
<dbReference type="Pfam" id="PF01325">
    <property type="entry name" value="Fe_dep_repress"/>
    <property type="match status" value="1"/>
</dbReference>
<protein>
    <recommendedName>
        <fullName evidence="4">Transcriptional regulator MntR</fullName>
    </recommendedName>
    <alternativeName>
        <fullName evidence="14">Manganese transport regulator</fullName>
    </alternativeName>
</protein>
<evidence type="ECO:0000313" key="16">
    <source>
        <dbReference type="EMBL" id="PXA03325.1"/>
    </source>
</evidence>
<dbReference type="GO" id="GO:0046983">
    <property type="term" value="F:protein dimerization activity"/>
    <property type="evidence" value="ECO:0007669"/>
    <property type="project" value="InterPro"/>
</dbReference>
<comment type="similarity">
    <text evidence="2">Belongs to the DtxR/MntR family.</text>
</comment>
<evidence type="ECO:0000256" key="14">
    <source>
        <dbReference type="ARBA" id="ARBA00032593"/>
    </source>
</evidence>
<evidence type="ECO:0000313" key="17">
    <source>
        <dbReference type="Proteomes" id="UP000247099"/>
    </source>
</evidence>
<dbReference type="InterPro" id="IPR050536">
    <property type="entry name" value="DtxR_MntR_Metal-Reg"/>
</dbReference>
<keyword evidence="8" id="KW-0805">Transcription regulation</keyword>
<dbReference type="Proteomes" id="UP000247099">
    <property type="component" value="Unassembled WGS sequence"/>
</dbReference>
<dbReference type="PANTHER" id="PTHR33238">
    <property type="entry name" value="IRON (METAL) DEPENDENT REPRESSOR, DTXR FAMILY"/>
    <property type="match status" value="1"/>
</dbReference>
<dbReference type="InterPro" id="IPR007167">
    <property type="entry name" value="Fe-transptr_FeoA-like"/>
</dbReference>
<evidence type="ECO:0000256" key="4">
    <source>
        <dbReference type="ARBA" id="ARBA00022386"/>
    </source>
</evidence>
<evidence type="ECO:0000256" key="7">
    <source>
        <dbReference type="ARBA" id="ARBA00023004"/>
    </source>
</evidence>
<gene>
    <name evidence="16" type="ORF">DDZ13_12955</name>
</gene>
<dbReference type="RefSeq" id="WP_110131881.1">
    <property type="nucleotide sequence ID" value="NZ_QHJQ01000010.1"/>
</dbReference>
<dbReference type="FunFam" id="1.10.60.10:FF:000004">
    <property type="entry name" value="DtxR family transcriptional regulator"/>
    <property type="match status" value="1"/>
</dbReference>
<evidence type="ECO:0000256" key="1">
    <source>
        <dbReference type="ARBA" id="ARBA00004496"/>
    </source>
</evidence>
<dbReference type="InterPro" id="IPR022689">
    <property type="entry name" value="Iron_dep_repressor"/>
</dbReference>
<evidence type="ECO:0000256" key="9">
    <source>
        <dbReference type="ARBA" id="ARBA00023125"/>
    </source>
</evidence>
<dbReference type="InterPro" id="IPR036388">
    <property type="entry name" value="WH-like_DNA-bd_sf"/>
</dbReference>
<evidence type="ECO:0000256" key="11">
    <source>
        <dbReference type="ARBA" id="ARBA00023163"/>
    </source>
</evidence>
<keyword evidence="7" id="KW-0408">Iron</keyword>
<dbReference type="OrthoDB" id="9791355at2"/>
<evidence type="ECO:0000256" key="8">
    <source>
        <dbReference type="ARBA" id="ARBA00023015"/>
    </source>
</evidence>
<comment type="subcellular location">
    <subcellularLocation>
        <location evidence="1">Cytoplasm</location>
    </subcellularLocation>
</comment>
<keyword evidence="6" id="KW-0678">Repressor</keyword>
<dbReference type="Gene3D" id="2.30.30.90">
    <property type="match status" value="1"/>
</dbReference>
<comment type="subunit">
    <text evidence="3">Homodimer.</text>
</comment>
<dbReference type="InterPro" id="IPR036421">
    <property type="entry name" value="Fe_dep_repressor_sf"/>
</dbReference>
<evidence type="ECO:0000256" key="13">
    <source>
        <dbReference type="ARBA" id="ARBA00025185"/>
    </source>
</evidence>
<dbReference type="SUPFAM" id="SSF46785">
    <property type="entry name" value="Winged helix' DNA-binding domain"/>
    <property type="match status" value="1"/>
</dbReference>
<feature type="domain" description="HTH dtxR-type" evidence="15">
    <location>
        <begin position="1"/>
        <end position="65"/>
    </location>
</feature>
<keyword evidence="17" id="KW-1185">Reference proteome</keyword>
<dbReference type="Gene3D" id="1.10.60.10">
    <property type="entry name" value="Iron dependent repressor, metal binding and dimerisation domain"/>
    <property type="match status" value="1"/>
</dbReference>
<sequence length="222" mass="24143">MPSSTVEDYIKQIYLLEEKTSQVEIPMGQVAGALGVVPGTATTMVKALADAGLVEYAPRVGVQLTDPGRKLALHVLRRHRLIEQFLVEVLGFDWSEVHEEAEQLEHVVSDLLLDRMDQYLGHPTEDPHGDPIPSAEGELSVGSVHSLADCELDREFEVERIRDQDTGFLNYIASAGLNPGIKVKVTARNPSAESVQVDVGPGDQHSLGFGAAAKVMVRQAAR</sequence>
<dbReference type="InterPro" id="IPR036390">
    <property type="entry name" value="WH_DNA-bd_sf"/>
</dbReference>
<dbReference type="InterPro" id="IPR001367">
    <property type="entry name" value="Fe_dep_repressor"/>
</dbReference>
<keyword evidence="12" id="KW-0464">Manganese</keyword>
<proteinExistence type="inferred from homology"/>
<dbReference type="EMBL" id="QHJQ01000010">
    <property type="protein sequence ID" value="PXA03325.1"/>
    <property type="molecule type" value="Genomic_DNA"/>
</dbReference>
<evidence type="ECO:0000256" key="5">
    <source>
        <dbReference type="ARBA" id="ARBA00022490"/>
    </source>
</evidence>
<dbReference type="SMART" id="SM00899">
    <property type="entry name" value="FeoA"/>
    <property type="match status" value="1"/>
</dbReference>
<comment type="function">
    <text evidence="13">In the presence of manganese, represses expression of mntH and mntS. Up-regulates expression of mntP.</text>
</comment>
<dbReference type="Gene3D" id="1.10.10.10">
    <property type="entry name" value="Winged helix-like DNA-binding domain superfamily/Winged helix DNA-binding domain"/>
    <property type="match status" value="1"/>
</dbReference>
<dbReference type="InParanoid" id="A0A317ZDG6"/>
<dbReference type="Pfam" id="PF04023">
    <property type="entry name" value="FeoA"/>
    <property type="match status" value="1"/>
</dbReference>
<evidence type="ECO:0000256" key="12">
    <source>
        <dbReference type="ARBA" id="ARBA00023211"/>
    </source>
</evidence>
<keyword evidence="11" id="KW-0804">Transcription</keyword>
<keyword evidence="5" id="KW-0963">Cytoplasm</keyword>
<accession>A0A317ZDG6</accession>